<protein>
    <submittedName>
        <fullName evidence="1">Uncharacterized protein</fullName>
    </submittedName>
</protein>
<name>A0ABQ7JIF5_9FUNG</name>
<evidence type="ECO:0000313" key="1">
    <source>
        <dbReference type="EMBL" id="KAG0274683.1"/>
    </source>
</evidence>
<reference evidence="1 2" key="1">
    <citation type="journal article" date="2020" name="Fungal Divers.">
        <title>Resolving the Mortierellaceae phylogeny through synthesis of multi-gene phylogenetics and phylogenomics.</title>
        <authorList>
            <person name="Vandepol N."/>
            <person name="Liber J."/>
            <person name="Desiro A."/>
            <person name="Na H."/>
            <person name="Kennedy M."/>
            <person name="Barry K."/>
            <person name="Grigoriev I.V."/>
            <person name="Miller A.N."/>
            <person name="O'Donnell K."/>
            <person name="Stajich J.E."/>
            <person name="Bonito G."/>
        </authorList>
    </citation>
    <scope>NUCLEOTIDE SEQUENCE [LARGE SCALE GENOMIC DNA]</scope>
    <source>
        <strain evidence="1 2">AD045</strain>
    </source>
</reference>
<keyword evidence="2" id="KW-1185">Reference proteome</keyword>
<organism evidence="1 2">
    <name type="scientific">Linnemannia gamsii</name>
    <dbReference type="NCBI Taxonomy" id="64522"/>
    <lineage>
        <taxon>Eukaryota</taxon>
        <taxon>Fungi</taxon>
        <taxon>Fungi incertae sedis</taxon>
        <taxon>Mucoromycota</taxon>
        <taxon>Mortierellomycotina</taxon>
        <taxon>Mortierellomycetes</taxon>
        <taxon>Mortierellales</taxon>
        <taxon>Mortierellaceae</taxon>
        <taxon>Linnemannia</taxon>
    </lineage>
</organism>
<evidence type="ECO:0000313" key="2">
    <source>
        <dbReference type="Proteomes" id="UP001194696"/>
    </source>
</evidence>
<comment type="caution">
    <text evidence="1">The sequence shown here is derived from an EMBL/GenBank/DDBJ whole genome shotgun (WGS) entry which is preliminary data.</text>
</comment>
<dbReference type="EMBL" id="JAAAIM010001977">
    <property type="protein sequence ID" value="KAG0274683.1"/>
    <property type="molecule type" value="Genomic_DNA"/>
</dbReference>
<gene>
    <name evidence="1" type="ORF">BGZ96_004141</name>
</gene>
<dbReference type="Proteomes" id="UP001194696">
    <property type="component" value="Unassembled WGS sequence"/>
</dbReference>
<proteinExistence type="predicted"/>
<accession>A0ABQ7JIF5</accession>
<sequence length="202" mass="21953">MLVNGRSAVASKYLFKGVSMLKPALSQDQMNYLFTDFLILDPSPGYTIPEPAFKNLLTALVKNDREGATAILGQLTPEHNLAIKYAIDTLRIYVGVDVQYLAPYGLLAAIDHLGLALRAVVDNKVEDATKEFDKVFVSQPCIDAFGSILPTAADSLAAYVSKFFDDPILFHDLYNLRHASPAPVNFQDAANACRAGAVEAQS</sequence>